<protein>
    <submittedName>
        <fullName evidence="1">Uncharacterized protein</fullName>
    </submittedName>
</protein>
<accession>A0ABU7GZ59</accession>
<evidence type="ECO:0000313" key="1">
    <source>
        <dbReference type="EMBL" id="MEE1884374.1"/>
    </source>
</evidence>
<reference evidence="1 2" key="1">
    <citation type="submission" date="2024-01" db="EMBL/GenBank/DDBJ databases">
        <title>Pedobacter sp. nov., isolated from oil-contaminated soil.</title>
        <authorList>
            <person name="Le N.T.T."/>
        </authorList>
    </citation>
    <scope>NUCLEOTIDE SEQUENCE [LARGE SCALE GENOMIC DNA]</scope>
    <source>
        <strain evidence="1 2">VNH31</strain>
    </source>
</reference>
<evidence type="ECO:0000313" key="2">
    <source>
        <dbReference type="Proteomes" id="UP001337681"/>
    </source>
</evidence>
<gene>
    <name evidence="1" type="ORF">VRU49_02970</name>
</gene>
<keyword evidence="2" id="KW-1185">Reference proteome</keyword>
<comment type="caution">
    <text evidence="1">The sequence shown here is derived from an EMBL/GenBank/DDBJ whole genome shotgun (WGS) entry which is preliminary data.</text>
</comment>
<sequence length="183" mass="21388">MSEEQLHRIAENDVFKLTPEGLQALREEVLKRELPLWFQIDDLIEDRNHFIQLVHRTAENLRDLPCPICGSEEYKLNYVTITTIIGKVFTTKITNQPILGCYNCVYNIKQEAEDTNSIYGWWSIEGLIETPKALKANDNAMKLMAIDEPTEELLNYAYILIMREREEEQRLDALTITIEKELQ</sequence>
<dbReference type="RefSeq" id="WP_330145291.1">
    <property type="nucleotide sequence ID" value="NZ_JAZDQU010000001.1"/>
</dbReference>
<organism evidence="1 2">
    <name type="scientific">Pedobacter flavus</name>
    <dbReference type="NCBI Taxonomy" id="3113906"/>
    <lineage>
        <taxon>Bacteria</taxon>
        <taxon>Pseudomonadati</taxon>
        <taxon>Bacteroidota</taxon>
        <taxon>Sphingobacteriia</taxon>
        <taxon>Sphingobacteriales</taxon>
        <taxon>Sphingobacteriaceae</taxon>
        <taxon>Pedobacter</taxon>
    </lineage>
</organism>
<dbReference type="Proteomes" id="UP001337681">
    <property type="component" value="Unassembled WGS sequence"/>
</dbReference>
<name>A0ABU7GZ59_9SPHI</name>
<dbReference type="EMBL" id="JAZDQU010000001">
    <property type="protein sequence ID" value="MEE1884374.1"/>
    <property type="molecule type" value="Genomic_DNA"/>
</dbReference>
<proteinExistence type="predicted"/>